<evidence type="ECO:0000313" key="2">
    <source>
        <dbReference type="Proteomes" id="UP001516400"/>
    </source>
</evidence>
<organism evidence="1 2">
    <name type="scientific">Cryptolaemus montrouzieri</name>
    <dbReference type="NCBI Taxonomy" id="559131"/>
    <lineage>
        <taxon>Eukaryota</taxon>
        <taxon>Metazoa</taxon>
        <taxon>Ecdysozoa</taxon>
        <taxon>Arthropoda</taxon>
        <taxon>Hexapoda</taxon>
        <taxon>Insecta</taxon>
        <taxon>Pterygota</taxon>
        <taxon>Neoptera</taxon>
        <taxon>Endopterygota</taxon>
        <taxon>Coleoptera</taxon>
        <taxon>Polyphaga</taxon>
        <taxon>Cucujiformia</taxon>
        <taxon>Coccinelloidea</taxon>
        <taxon>Coccinellidae</taxon>
        <taxon>Scymninae</taxon>
        <taxon>Scymnini</taxon>
        <taxon>Cryptolaemus</taxon>
    </lineage>
</organism>
<gene>
    <name evidence="1" type="ORF">HHI36_018355</name>
</gene>
<keyword evidence="2" id="KW-1185">Reference proteome</keyword>
<dbReference type="InterPro" id="IPR011011">
    <property type="entry name" value="Znf_FYVE_PHD"/>
</dbReference>
<sequence length="217" mass="24707">MDLLIHEVTDKAEDCQDMVADVSPIQSLSDQTFWKSDPSNDSIQRITGQETGMHMLESSFVITLLETPSFPQLQAKRSETQRKSYGIVVLTSILYKDAPANKRKKKVSKIAVNTQKEKKIKRQNSSSSSSDEEKNTTYLYCTEQYITPARGGGWIRCGHCLKWALNQCAGVVDDQDSFICDPCFDIPVAKIRKTFDFKKEYYTIRVTLIFFIFSNTS</sequence>
<dbReference type="SUPFAM" id="SSF57903">
    <property type="entry name" value="FYVE/PHD zinc finger"/>
    <property type="match status" value="1"/>
</dbReference>
<dbReference type="InterPro" id="IPR013083">
    <property type="entry name" value="Znf_RING/FYVE/PHD"/>
</dbReference>
<dbReference type="Proteomes" id="UP001516400">
    <property type="component" value="Unassembled WGS sequence"/>
</dbReference>
<name>A0ABD2NZR4_9CUCU</name>
<dbReference type="AlphaFoldDB" id="A0ABD2NZR4"/>
<protein>
    <submittedName>
        <fullName evidence="1">Uncharacterized protein</fullName>
    </submittedName>
</protein>
<dbReference type="EMBL" id="JABFTP020000165">
    <property type="protein sequence ID" value="KAL3284191.1"/>
    <property type="molecule type" value="Genomic_DNA"/>
</dbReference>
<reference evidence="1 2" key="1">
    <citation type="journal article" date="2021" name="BMC Biol.">
        <title>Horizontally acquired antibacterial genes associated with adaptive radiation of ladybird beetles.</title>
        <authorList>
            <person name="Li H.S."/>
            <person name="Tang X.F."/>
            <person name="Huang Y.H."/>
            <person name="Xu Z.Y."/>
            <person name="Chen M.L."/>
            <person name="Du X.Y."/>
            <person name="Qiu B.Y."/>
            <person name="Chen P.T."/>
            <person name="Zhang W."/>
            <person name="Slipinski A."/>
            <person name="Escalona H.E."/>
            <person name="Waterhouse R.M."/>
            <person name="Zwick A."/>
            <person name="Pang H."/>
        </authorList>
    </citation>
    <scope>NUCLEOTIDE SEQUENCE [LARGE SCALE GENOMIC DNA]</scope>
    <source>
        <strain evidence="1">SYSU2018</strain>
    </source>
</reference>
<evidence type="ECO:0000313" key="1">
    <source>
        <dbReference type="EMBL" id="KAL3284191.1"/>
    </source>
</evidence>
<comment type="caution">
    <text evidence="1">The sequence shown here is derived from an EMBL/GenBank/DDBJ whole genome shotgun (WGS) entry which is preliminary data.</text>
</comment>
<proteinExistence type="predicted"/>
<dbReference type="Gene3D" id="3.30.40.10">
    <property type="entry name" value="Zinc/RING finger domain, C3HC4 (zinc finger)"/>
    <property type="match status" value="1"/>
</dbReference>
<accession>A0ABD2NZR4</accession>